<keyword evidence="4" id="KW-0966">Cell projection</keyword>
<comment type="subcellular location">
    <subcellularLocation>
        <location evidence="1">Cell projection</location>
        <location evidence="1">Cilium</location>
    </subcellularLocation>
</comment>
<dbReference type="InterPro" id="IPR001680">
    <property type="entry name" value="WD40_rpt"/>
</dbReference>
<dbReference type="RefSeq" id="XP_002683560.1">
    <property type="nucleotide sequence ID" value="XM_002683514.1"/>
</dbReference>
<evidence type="ECO:0000256" key="5">
    <source>
        <dbReference type="ARBA" id="ARBA00040994"/>
    </source>
</evidence>
<evidence type="ECO:0000313" key="8">
    <source>
        <dbReference type="EMBL" id="EFC50816.1"/>
    </source>
</evidence>
<dbReference type="OMA" id="YYAQIRA"/>
<dbReference type="InterPro" id="IPR015943">
    <property type="entry name" value="WD40/YVTN_repeat-like_dom_sf"/>
</dbReference>
<feature type="repeat" description="WD" evidence="6">
    <location>
        <begin position="399"/>
        <end position="440"/>
    </location>
</feature>
<proteinExistence type="predicted"/>
<dbReference type="SUPFAM" id="SSF47473">
    <property type="entry name" value="EF-hand"/>
    <property type="match status" value="1"/>
</dbReference>
<dbReference type="KEGG" id="ngr:NAEGRDRAFT_29188"/>
<evidence type="ECO:0000256" key="3">
    <source>
        <dbReference type="ARBA" id="ARBA00022737"/>
    </source>
</evidence>
<evidence type="ECO:0000313" key="9">
    <source>
        <dbReference type="Proteomes" id="UP000006671"/>
    </source>
</evidence>
<dbReference type="InterPro" id="IPR011992">
    <property type="entry name" value="EF-hand-dom_pair"/>
</dbReference>
<dbReference type="VEuPathDB" id="AmoebaDB:NAEGRDRAFT_29188"/>
<evidence type="ECO:0000256" key="6">
    <source>
        <dbReference type="PROSITE-ProRule" id="PRU00221"/>
    </source>
</evidence>
<keyword evidence="9" id="KW-1185">Reference proteome</keyword>
<feature type="compositionally biased region" description="Basic and acidic residues" evidence="7">
    <location>
        <begin position="1"/>
        <end position="21"/>
    </location>
</feature>
<organism evidence="9">
    <name type="scientific">Naegleria gruberi</name>
    <name type="common">Amoeba</name>
    <dbReference type="NCBI Taxonomy" id="5762"/>
    <lineage>
        <taxon>Eukaryota</taxon>
        <taxon>Discoba</taxon>
        <taxon>Heterolobosea</taxon>
        <taxon>Tetramitia</taxon>
        <taxon>Eutetramitia</taxon>
        <taxon>Vahlkampfiidae</taxon>
        <taxon>Naegleria</taxon>
    </lineage>
</organism>
<dbReference type="Gene3D" id="2.130.10.10">
    <property type="entry name" value="YVTN repeat-like/Quinoprotein amine dehydrogenase"/>
    <property type="match status" value="2"/>
</dbReference>
<evidence type="ECO:0000256" key="4">
    <source>
        <dbReference type="ARBA" id="ARBA00023273"/>
    </source>
</evidence>
<dbReference type="PROSITE" id="PS50082">
    <property type="entry name" value="WD_REPEATS_2"/>
    <property type="match status" value="1"/>
</dbReference>
<feature type="region of interest" description="Disordered" evidence="7">
    <location>
        <begin position="1"/>
        <end position="33"/>
    </location>
</feature>
<dbReference type="InterPro" id="IPR050630">
    <property type="entry name" value="WD_repeat_EMAP"/>
</dbReference>
<dbReference type="STRING" id="5762.D2UYL4"/>
<dbReference type="InParanoid" id="D2UYL4"/>
<dbReference type="SUPFAM" id="SSF50998">
    <property type="entry name" value="Quinoprotein alcohol dehydrogenase-like"/>
    <property type="match status" value="1"/>
</dbReference>
<name>D2UYL4_NAEGR</name>
<dbReference type="AlphaFoldDB" id="D2UYL4"/>
<keyword evidence="2 6" id="KW-0853">WD repeat</keyword>
<accession>D2UYL4</accession>
<dbReference type="PANTHER" id="PTHR13720:SF13">
    <property type="entry name" value="CILIA- AND FLAGELLA-ASSOCIATED PROTEIN 251"/>
    <property type="match status" value="1"/>
</dbReference>
<dbReference type="GO" id="GO:0031514">
    <property type="term" value="C:motile cilium"/>
    <property type="evidence" value="ECO:0007669"/>
    <property type="project" value="TreeGrafter"/>
</dbReference>
<feature type="compositionally biased region" description="Acidic residues" evidence="7">
    <location>
        <begin position="22"/>
        <end position="33"/>
    </location>
</feature>
<evidence type="ECO:0000256" key="7">
    <source>
        <dbReference type="SAM" id="MobiDB-lite"/>
    </source>
</evidence>
<dbReference type="PANTHER" id="PTHR13720">
    <property type="entry name" value="WD-40 REPEAT PROTEIN"/>
    <property type="match status" value="1"/>
</dbReference>
<dbReference type="EMBL" id="GG738845">
    <property type="protein sequence ID" value="EFC50816.1"/>
    <property type="molecule type" value="Genomic_DNA"/>
</dbReference>
<dbReference type="SUPFAM" id="SSF50978">
    <property type="entry name" value="WD40 repeat-like"/>
    <property type="match status" value="1"/>
</dbReference>
<protein>
    <recommendedName>
        <fullName evidence="5">Cilia- and flagella-associated protein 251</fullName>
    </recommendedName>
</protein>
<dbReference type="OrthoDB" id="4899631at2759"/>
<dbReference type="SMART" id="SM00320">
    <property type="entry name" value="WD40"/>
    <property type="match status" value="9"/>
</dbReference>
<dbReference type="Proteomes" id="UP000006671">
    <property type="component" value="Unassembled WGS sequence"/>
</dbReference>
<dbReference type="eggNOG" id="ENOG502QQ05">
    <property type="taxonomic scope" value="Eukaryota"/>
</dbReference>
<dbReference type="InterPro" id="IPR036322">
    <property type="entry name" value="WD40_repeat_dom_sf"/>
</dbReference>
<sequence length="964" mass="109315">MDEHSDAGDEYDNRDIRRNNEDNEGEDSFYDQSENVDEDSTLDLKWIFGMNKDILGGMHNLCDDYRKEVFYVAGNVGIIFRYESKEQILLQGHTNMITCCAVSRDKKWIVTADSGKENMIVIWDSYKGIPVKTIFDPHPVGIESVDISCDSMLIYSVSRPNEEGEQQVSVWEWTEDLEGAKVSSLVPNNELQTSLTCHFANPTIFLTSGPKSVVFWENHEDNNSLEYFCPSTAKSDFRQASSEFIQTTFVDNTTMAASGTSDGEIVLWERKIFPDREAKEIEKEAMKVVKIHTGYSVNYITCSGPFIVSGGSDGFVKFLDHKLRLEAWFEDFNLGSIISISFDKATKEKSTIESTDGPIKRDFYSPDFMIQTKSGFIAKAKSSSFHDYDVDGMKGRIIVTSQNESIQTLAVHPTKPYIAISGLSGYVHIWDYQLKEVLKVLVLKGLYISSLAFDNRGEYLAVGCSNGYVKFFDAVLFTEIVHFGYRPSKACIQSLKFSHDSLFLAFYDTDYCVGIFKFMPNPQKKGMGKDEWMYLGRYKSHKRAITGLEFGIEPYGDIPRLMSVSEDRRLIEYDLESSSIQGGIKVKTIHRISQDAVPTAFLWSRDENVIETYPNEKKYFDGILFANDQYKITSFITPYGHRDTRCNRTILSPTYGGPLNRLMIVPNYVKESSSLLPELRPPKYMCYSTHEKVIGLIALPLDGNPKHHMGLVAHAGEITASVVSPDGKYLFTAGGSDCMVNQWKIIGTPLDRNRQVDEGIAPYVSLIEGGEEGEFFQEVQQYFYYAQIRSQGEITTSERKITGSVPINQMPDLVRSLGFYATQWEIQNMIYELRVIKGVGDPAENSSSNLEKKSKKEPEIFIDFNAFVKIYVNHRPVFGIQRKDIEEAFIKLGSEPITGFINKTDLFQKLKTMGERMSENELNDCLCKLLKDTVTVASLEERFTSVEFAEKLLGFSDETAEEVH</sequence>
<dbReference type="Gene3D" id="1.10.238.10">
    <property type="entry name" value="EF-hand"/>
    <property type="match status" value="1"/>
</dbReference>
<gene>
    <name evidence="8" type="ORF">NAEGRDRAFT_29188</name>
</gene>
<evidence type="ECO:0000256" key="1">
    <source>
        <dbReference type="ARBA" id="ARBA00004138"/>
    </source>
</evidence>
<reference evidence="8 9" key="1">
    <citation type="journal article" date="2010" name="Cell">
        <title>The genome of Naegleria gruberi illuminates early eukaryotic versatility.</title>
        <authorList>
            <person name="Fritz-Laylin L.K."/>
            <person name="Prochnik S.E."/>
            <person name="Ginger M.L."/>
            <person name="Dacks J.B."/>
            <person name="Carpenter M.L."/>
            <person name="Field M.C."/>
            <person name="Kuo A."/>
            <person name="Paredez A."/>
            <person name="Chapman J."/>
            <person name="Pham J."/>
            <person name="Shu S."/>
            <person name="Neupane R."/>
            <person name="Cipriano M."/>
            <person name="Mancuso J."/>
            <person name="Tu H."/>
            <person name="Salamov A."/>
            <person name="Lindquist E."/>
            <person name="Shapiro H."/>
            <person name="Lucas S."/>
            <person name="Grigoriev I.V."/>
            <person name="Cande W.Z."/>
            <person name="Fulton C."/>
            <person name="Rokhsar D.S."/>
            <person name="Dawson S.C."/>
        </authorList>
    </citation>
    <scope>NUCLEOTIDE SEQUENCE [LARGE SCALE GENOMIC DNA]</scope>
    <source>
        <strain evidence="8 9">NEG-M</strain>
    </source>
</reference>
<dbReference type="InterPro" id="IPR011047">
    <property type="entry name" value="Quinoprotein_ADH-like_sf"/>
</dbReference>
<dbReference type="Pfam" id="PF00400">
    <property type="entry name" value="WD40"/>
    <property type="match status" value="3"/>
</dbReference>
<dbReference type="GeneID" id="8859236"/>
<evidence type="ECO:0000256" key="2">
    <source>
        <dbReference type="ARBA" id="ARBA00022574"/>
    </source>
</evidence>
<keyword evidence="3" id="KW-0677">Repeat</keyword>